<dbReference type="GO" id="GO:0005886">
    <property type="term" value="C:plasma membrane"/>
    <property type="evidence" value="ECO:0007669"/>
    <property type="project" value="TreeGrafter"/>
</dbReference>
<dbReference type="InterPro" id="IPR017911">
    <property type="entry name" value="MacB-like_ATP-bd"/>
</dbReference>
<dbReference type="AlphaFoldDB" id="A0A934HYY4"/>
<keyword evidence="4 6" id="KW-0067">ATP-binding</keyword>
<protein>
    <submittedName>
        <fullName evidence="6">ABC transporter ATP-binding protein</fullName>
    </submittedName>
</protein>
<dbReference type="InterPro" id="IPR003593">
    <property type="entry name" value="AAA+_ATPase"/>
</dbReference>
<dbReference type="PROSITE" id="PS50893">
    <property type="entry name" value="ABC_TRANSPORTER_2"/>
    <property type="match status" value="1"/>
</dbReference>
<dbReference type="InterPro" id="IPR027417">
    <property type="entry name" value="P-loop_NTPase"/>
</dbReference>
<dbReference type="Proteomes" id="UP000622687">
    <property type="component" value="Unassembled WGS sequence"/>
</dbReference>
<dbReference type="SUPFAM" id="SSF52540">
    <property type="entry name" value="P-loop containing nucleoside triphosphate hydrolases"/>
    <property type="match status" value="1"/>
</dbReference>
<dbReference type="GO" id="GO:0098796">
    <property type="term" value="C:membrane protein complex"/>
    <property type="evidence" value="ECO:0007669"/>
    <property type="project" value="UniProtKB-ARBA"/>
</dbReference>
<name>A0A934HYY4_9CLOT</name>
<evidence type="ECO:0000313" key="6">
    <source>
        <dbReference type="EMBL" id="MBI6873637.1"/>
    </source>
</evidence>
<dbReference type="CDD" id="cd03255">
    <property type="entry name" value="ABC_MJ0796_LolCDE_FtsE"/>
    <property type="match status" value="1"/>
</dbReference>
<proteinExistence type="inferred from homology"/>
<evidence type="ECO:0000256" key="1">
    <source>
        <dbReference type="ARBA" id="ARBA00005417"/>
    </source>
</evidence>
<keyword evidence="2" id="KW-0813">Transport</keyword>
<dbReference type="InterPro" id="IPR017871">
    <property type="entry name" value="ABC_transporter-like_CS"/>
</dbReference>
<evidence type="ECO:0000256" key="3">
    <source>
        <dbReference type="ARBA" id="ARBA00022741"/>
    </source>
</evidence>
<gene>
    <name evidence="6" type="ORF">I6U51_13100</name>
</gene>
<comment type="caution">
    <text evidence="6">The sequence shown here is derived from an EMBL/GenBank/DDBJ whole genome shotgun (WGS) entry which is preliminary data.</text>
</comment>
<keyword evidence="7" id="KW-1185">Reference proteome</keyword>
<dbReference type="SMART" id="SM00382">
    <property type="entry name" value="AAA"/>
    <property type="match status" value="1"/>
</dbReference>
<dbReference type="RefSeq" id="WP_211143060.1">
    <property type="nucleotide sequence ID" value="NZ_JAEEGB010000014.1"/>
</dbReference>
<dbReference type="Pfam" id="PF00005">
    <property type="entry name" value="ABC_tran"/>
    <property type="match status" value="1"/>
</dbReference>
<dbReference type="Gene3D" id="3.40.50.300">
    <property type="entry name" value="P-loop containing nucleotide triphosphate hydrolases"/>
    <property type="match status" value="1"/>
</dbReference>
<dbReference type="GO" id="GO:0022857">
    <property type="term" value="F:transmembrane transporter activity"/>
    <property type="evidence" value="ECO:0007669"/>
    <property type="project" value="UniProtKB-ARBA"/>
</dbReference>
<accession>A0A934HYY4</accession>
<evidence type="ECO:0000259" key="5">
    <source>
        <dbReference type="PROSITE" id="PS50893"/>
    </source>
</evidence>
<dbReference type="EMBL" id="JAEEGB010000014">
    <property type="protein sequence ID" value="MBI6873637.1"/>
    <property type="molecule type" value="Genomic_DNA"/>
</dbReference>
<sequence>MGSIIELENINKIYGKSIKTQVLYDVNLSFEEGSFNSIIGSSGSGKTTLLNIMGTLDKPTSGQVYIDNKRINGMSRAALASLRNRKIGFIFQFHYLLPEFNAIENVLMPYTIKRFFYGKKIREKGEELLDLVGLSEFKNKKVCDLSGGQQQRVAIARALMNEPKIILADEPTGNLDSKSAKAVYDVFREINKRFKTTFIIITHDDRIAKEADRIIKIRDGMVSDINYANERK</sequence>
<keyword evidence="3" id="KW-0547">Nucleotide-binding</keyword>
<evidence type="ECO:0000313" key="7">
    <source>
        <dbReference type="Proteomes" id="UP000622687"/>
    </source>
</evidence>
<dbReference type="FunFam" id="3.40.50.300:FF:000032">
    <property type="entry name" value="Export ABC transporter ATP-binding protein"/>
    <property type="match status" value="1"/>
</dbReference>
<comment type="similarity">
    <text evidence="1">Belongs to the ABC transporter superfamily.</text>
</comment>
<reference evidence="6" key="1">
    <citation type="submission" date="2020-12" db="EMBL/GenBank/DDBJ databases">
        <title>Clostridium thailandense sp. nov., a novel acetogenic bacterium isolated from peat land soil in Thailand.</title>
        <authorList>
            <person name="Chaikitkaew S."/>
            <person name="Birkeland N.K."/>
        </authorList>
    </citation>
    <scope>NUCLEOTIDE SEQUENCE</scope>
    <source>
        <strain evidence="6">DSM 17425</strain>
    </source>
</reference>
<evidence type="ECO:0000256" key="4">
    <source>
        <dbReference type="ARBA" id="ARBA00022840"/>
    </source>
</evidence>
<dbReference type="GO" id="GO:0005524">
    <property type="term" value="F:ATP binding"/>
    <property type="evidence" value="ECO:0007669"/>
    <property type="project" value="UniProtKB-KW"/>
</dbReference>
<dbReference type="PROSITE" id="PS00211">
    <property type="entry name" value="ABC_TRANSPORTER_1"/>
    <property type="match status" value="1"/>
</dbReference>
<feature type="domain" description="ABC transporter" evidence="5">
    <location>
        <begin position="5"/>
        <end position="232"/>
    </location>
</feature>
<dbReference type="InterPro" id="IPR015854">
    <property type="entry name" value="ABC_transpr_LolD-like"/>
</dbReference>
<dbReference type="PANTHER" id="PTHR24220:SF689">
    <property type="entry name" value="LIPOPROTEIN-RELEASING SYSTEM ATP-BINDING PROTEIN LOLD"/>
    <property type="match status" value="1"/>
</dbReference>
<dbReference type="InterPro" id="IPR003439">
    <property type="entry name" value="ABC_transporter-like_ATP-bd"/>
</dbReference>
<evidence type="ECO:0000256" key="2">
    <source>
        <dbReference type="ARBA" id="ARBA00022448"/>
    </source>
</evidence>
<dbReference type="PANTHER" id="PTHR24220">
    <property type="entry name" value="IMPORT ATP-BINDING PROTEIN"/>
    <property type="match status" value="1"/>
</dbReference>
<organism evidence="6 7">
    <name type="scientific">Clostridium aciditolerans</name>
    <dbReference type="NCBI Taxonomy" id="339861"/>
    <lineage>
        <taxon>Bacteria</taxon>
        <taxon>Bacillati</taxon>
        <taxon>Bacillota</taxon>
        <taxon>Clostridia</taxon>
        <taxon>Eubacteriales</taxon>
        <taxon>Clostridiaceae</taxon>
        <taxon>Clostridium</taxon>
    </lineage>
</organism>
<dbReference type="GO" id="GO:0016887">
    <property type="term" value="F:ATP hydrolysis activity"/>
    <property type="evidence" value="ECO:0007669"/>
    <property type="project" value="InterPro"/>
</dbReference>